<comment type="caution">
    <text evidence="2">The sequence shown here is derived from an EMBL/GenBank/DDBJ whole genome shotgun (WGS) entry which is preliminary data.</text>
</comment>
<dbReference type="NCBIfam" id="NF003818">
    <property type="entry name" value="PRK05409.1"/>
    <property type="match status" value="1"/>
</dbReference>
<name>A0ABU8IY38_9BURK</name>
<gene>
    <name evidence="2" type="ORF">H3V53_25535</name>
</gene>
<keyword evidence="3" id="KW-1185">Reference proteome</keyword>
<organism evidence="2 3">
    <name type="scientific">Paraburkholderia bengalensis</name>
    <dbReference type="NCBI Taxonomy" id="2747562"/>
    <lineage>
        <taxon>Bacteria</taxon>
        <taxon>Pseudomonadati</taxon>
        <taxon>Pseudomonadota</taxon>
        <taxon>Betaproteobacteria</taxon>
        <taxon>Burkholderiales</taxon>
        <taxon>Burkholderiaceae</taxon>
        <taxon>Paraburkholderia</taxon>
    </lineage>
</organism>
<sequence>MRNLTDADVVAAHRHLQLPAACVQGLVGVSFKHEHFAPILENRPKRTFFEVHAENYMGAGGPPHRALEAIRRDYPLSVHGVCMSIGGEQPLDVGHLKRFRDVCLRYEPELVSEHLAWSSHSGRFFNDLLPVPYTQKTLAQVCAHIEQVQDAIQRPLLIENPSTYIVFASSSMTEPEFLKAVTQRTGCGLLLDVNNVFVSATNHEYDAFAYLDSLPLHAVGEIHLAGHTQQHDDEGALLLIDSHDGPVADSVWALYEHAIGGLGPVPTLIEWDSALPSWEVLWEQVGKANARMAGVRSAKELGNGN</sequence>
<dbReference type="Gene3D" id="3.20.20.150">
    <property type="entry name" value="Divalent-metal-dependent TIM barrel enzymes"/>
    <property type="match status" value="1"/>
</dbReference>
<dbReference type="InterPro" id="IPR036237">
    <property type="entry name" value="Xyl_isomerase-like_sf"/>
</dbReference>
<dbReference type="InterPro" id="IPR007801">
    <property type="entry name" value="MbnB/TglH/ChrH"/>
</dbReference>
<reference evidence="2 3" key="1">
    <citation type="journal article" date="2022" name="Arch. Microbiol.">
        <title>Paraburkholderia bengalensis sp. nov. isolated from roots of Oryza sativa, IR64.</title>
        <authorList>
            <person name="Nag P."/>
            <person name="Mondal N."/>
            <person name="Sarkar J."/>
            <person name="Das S."/>
        </authorList>
    </citation>
    <scope>NUCLEOTIDE SEQUENCE [LARGE SCALE GENOMIC DNA]</scope>
    <source>
        <strain evidence="2 3">IR64_4_BI</strain>
    </source>
</reference>
<comment type="similarity">
    <text evidence="1">Belongs to the UPF0276 family.</text>
</comment>
<proteinExistence type="inferred from homology"/>
<evidence type="ECO:0000256" key="1">
    <source>
        <dbReference type="HAMAP-Rule" id="MF_00697"/>
    </source>
</evidence>
<dbReference type="PANTHER" id="PTHR42194">
    <property type="entry name" value="UPF0276 PROTEIN HI_1600"/>
    <property type="match status" value="1"/>
</dbReference>
<dbReference type="Pfam" id="PF05114">
    <property type="entry name" value="MbnB_TglH_ChrH"/>
    <property type="match status" value="1"/>
</dbReference>
<dbReference type="EMBL" id="JACFYJ010000050">
    <property type="protein sequence ID" value="MEI6000435.1"/>
    <property type="molecule type" value="Genomic_DNA"/>
</dbReference>
<dbReference type="PANTHER" id="PTHR42194:SF1">
    <property type="entry name" value="UPF0276 PROTEIN HI_1600"/>
    <property type="match status" value="1"/>
</dbReference>
<accession>A0ABU8IY38</accession>
<protein>
    <recommendedName>
        <fullName evidence="1">UPF0276 protein H3V53_25535</fullName>
    </recommendedName>
</protein>
<evidence type="ECO:0000313" key="3">
    <source>
        <dbReference type="Proteomes" id="UP001386437"/>
    </source>
</evidence>
<evidence type="ECO:0000313" key="2">
    <source>
        <dbReference type="EMBL" id="MEI6000435.1"/>
    </source>
</evidence>
<dbReference type="Proteomes" id="UP001386437">
    <property type="component" value="Unassembled WGS sequence"/>
</dbReference>
<dbReference type="SUPFAM" id="SSF51658">
    <property type="entry name" value="Xylose isomerase-like"/>
    <property type="match status" value="1"/>
</dbReference>
<dbReference type="HAMAP" id="MF_00697">
    <property type="entry name" value="UPF0276"/>
    <property type="match status" value="1"/>
</dbReference>